<dbReference type="SUPFAM" id="SSF81383">
    <property type="entry name" value="F-box domain"/>
    <property type="match status" value="1"/>
</dbReference>
<gene>
    <name evidence="3" type="primary">LOC104739817</name>
</gene>
<dbReference type="CDD" id="cd22157">
    <property type="entry name" value="F-box_AtFBW1-like"/>
    <property type="match status" value="1"/>
</dbReference>
<sequence length="403" mass="45801">MASTTTIAIPIDVVEEILQKIALKSIIRFKCVSKQWKTSIESHSFIDRHRMDSSRRRKILLAFGCRDHGDYSPPFLFPEEEDEDEVKEEEICYIGNCDASRISLTCDGLICIPGSDSIEVCNPATRVSRRFPTGESLVSNPIFLHKGTGGIPAESLVHRQRYLEHEHVPKFPTAAPSSFGFGKDEVTGAYKVVELRAHPRSSLIVGECNVLDLQTGRWRHVNIVPYKVFARERSVYVNGSLHWFTVDLWEPNASRIVAFDLHLEEIRVVSHPNPIYSSDDGGTPYFSELLLLRDRLSVSEMRTTNVPHPRLDIWSMLDAVKQGWVKMHSLCLCQLYRPRSSETRLFTPLVILDDDQGDGGLLIVWDYQESLFMSYPKNFLLNKVSAYARVVASSYFQTLVPVP</sequence>
<dbReference type="Pfam" id="PF00646">
    <property type="entry name" value="F-box"/>
    <property type="match status" value="1"/>
</dbReference>
<dbReference type="PANTHER" id="PTHR31672">
    <property type="entry name" value="BNACNNG10540D PROTEIN"/>
    <property type="match status" value="1"/>
</dbReference>
<feature type="domain" description="F-box" evidence="1">
    <location>
        <begin position="3"/>
        <end position="49"/>
    </location>
</feature>
<evidence type="ECO:0000259" key="1">
    <source>
        <dbReference type="PROSITE" id="PS50181"/>
    </source>
</evidence>
<dbReference type="Pfam" id="PF07734">
    <property type="entry name" value="FBA_1"/>
    <property type="match status" value="1"/>
</dbReference>
<dbReference type="SMART" id="SM00256">
    <property type="entry name" value="FBOX"/>
    <property type="match status" value="1"/>
</dbReference>
<dbReference type="InterPro" id="IPR001810">
    <property type="entry name" value="F-box_dom"/>
</dbReference>
<dbReference type="RefSeq" id="XP_010458578.1">
    <property type="nucleotide sequence ID" value="XM_010460276.2"/>
</dbReference>
<dbReference type="InterPro" id="IPR006527">
    <property type="entry name" value="F-box-assoc_dom_typ1"/>
</dbReference>
<proteinExistence type="predicted"/>
<name>A0ABM0VMV1_CAMSA</name>
<keyword evidence="2" id="KW-1185">Reference proteome</keyword>
<dbReference type="GeneID" id="104739817"/>
<dbReference type="Proteomes" id="UP000694864">
    <property type="component" value="Chromosome 14"/>
</dbReference>
<dbReference type="InterPro" id="IPR050796">
    <property type="entry name" value="SCF_F-box_component"/>
</dbReference>
<protein>
    <submittedName>
        <fullName evidence="3">F-box/LRR-repeat protein At2g43260-like</fullName>
    </submittedName>
</protein>
<reference evidence="2" key="1">
    <citation type="journal article" date="2014" name="Nat. Commun.">
        <title>The emerging biofuel crop Camelina sativa retains a highly undifferentiated hexaploid genome structure.</title>
        <authorList>
            <person name="Kagale S."/>
            <person name="Koh C."/>
            <person name="Nixon J."/>
            <person name="Bollina V."/>
            <person name="Clarke W.E."/>
            <person name="Tuteja R."/>
            <person name="Spillane C."/>
            <person name="Robinson S.J."/>
            <person name="Links M.G."/>
            <person name="Clarke C."/>
            <person name="Higgins E.E."/>
            <person name="Huebert T."/>
            <person name="Sharpe A.G."/>
            <person name="Parkin I.A."/>
        </authorList>
    </citation>
    <scope>NUCLEOTIDE SEQUENCE [LARGE SCALE GENOMIC DNA]</scope>
    <source>
        <strain evidence="2">cv. DH55</strain>
    </source>
</reference>
<dbReference type="InterPro" id="IPR017451">
    <property type="entry name" value="F-box-assoc_interact_dom"/>
</dbReference>
<dbReference type="InterPro" id="IPR036047">
    <property type="entry name" value="F-box-like_dom_sf"/>
</dbReference>
<organism evidence="2 3">
    <name type="scientific">Camelina sativa</name>
    <name type="common">False flax</name>
    <name type="synonym">Myagrum sativum</name>
    <dbReference type="NCBI Taxonomy" id="90675"/>
    <lineage>
        <taxon>Eukaryota</taxon>
        <taxon>Viridiplantae</taxon>
        <taxon>Streptophyta</taxon>
        <taxon>Embryophyta</taxon>
        <taxon>Tracheophyta</taxon>
        <taxon>Spermatophyta</taxon>
        <taxon>Magnoliopsida</taxon>
        <taxon>eudicotyledons</taxon>
        <taxon>Gunneridae</taxon>
        <taxon>Pentapetalae</taxon>
        <taxon>rosids</taxon>
        <taxon>malvids</taxon>
        <taxon>Brassicales</taxon>
        <taxon>Brassicaceae</taxon>
        <taxon>Camelineae</taxon>
        <taxon>Camelina</taxon>
    </lineage>
</organism>
<accession>A0ABM0VMV1</accession>
<evidence type="ECO:0000313" key="2">
    <source>
        <dbReference type="Proteomes" id="UP000694864"/>
    </source>
</evidence>
<reference evidence="3" key="2">
    <citation type="submission" date="2025-08" db="UniProtKB">
        <authorList>
            <consortium name="RefSeq"/>
        </authorList>
    </citation>
    <scope>IDENTIFICATION</scope>
    <source>
        <tissue evidence="3">Leaf</tissue>
    </source>
</reference>
<dbReference type="NCBIfam" id="TIGR01640">
    <property type="entry name" value="F_box_assoc_1"/>
    <property type="match status" value="1"/>
</dbReference>
<dbReference type="PROSITE" id="PS50181">
    <property type="entry name" value="FBOX"/>
    <property type="match status" value="1"/>
</dbReference>
<dbReference type="PANTHER" id="PTHR31672:SF13">
    <property type="entry name" value="F-BOX PROTEIN CPR30-LIKE"/>
    <property type="match status" value="1"/>
</dbReference>
<evidence type="ECO:0000313" key="3">
    <source>
        <dbReference type="RefSeq" id="XP_010458578.1"/>
    </source>
</evidence>